<dbReference type="EMBL" id="VXIS01000044">
    <property type="protein sequence ID" value="KAA8910602.1"/>
    <property type="molecule type" value="Genomic_DNA"/>
</dbReference>
<organism evidence="1 2">
    <name type="scientific">Sphaerosporella brunnea</name>
    <dbReference type="NCBI Taxonomy" id="1250544"/>
    <lineage>
        <taxon>Eukaryota</taxon>
        <taxon>Fungi</taxon>
        <taxon>Dikarya</taxon>
        <taxon>Ascomycota</taxon>
        <taxon>Pezizomycotina</taxon>
        <taxon>Pezizomycetes</taxon>
        <taxon>Pezizales</taxon>
        <taxon>Pyronemataceae</taxon>
        <taxon>Sphaerosporella</taxon>
    </lineage>
</organism>
<proteinExistence type="predicted"/>
<keyword evidence="2" id="KW-1185">Reference proteome</keyword>
<evidence type="ECO:0000313" key="2">
    <source>
        <dbReference type="Proteomes" id="UP000326924"/>
    </source>
</evidence>
<name>A0A5J5F3J8_9PEZI</name>
<reference evidence="1 2" key="1">
    <citation type="submission" date="2019-09" db="EMBL/GenBank/DDBJ databases">
        <title>Draft genome of the ectomycorrhizal ascomycete Sphaerosporella brunnea.</title>
        <authorList>
            <consortium name="DOE Joint Genome Institute"/>
            <person name="Benucci G.M."/>
            <person name="Marozzi G."/>
            <person name="Antonielli L."/>
            <person name="Sanchez S."/>
            <person name="Marco P."/>
            <person name="Wang X."/>
            <person name="Falini L.B."/>
            <person name="Barry K."/>
            <person name="Haridas S."/>
            <person name="Lipzen A."/>
            <person name="Labutti K."/>
            <person name="Grigoriev I.V."/>
            <person name="Murat C."/>
            <person name="Martin F."/>
            <person name="Albertini E."/>
            <person name="Donnini D."/>
            <person name="Bonito G."/>
        </authorList>
    </citation>
    <scope>NUCLEOTIDE SEQUENCE [LARGE SCALE GENOMIC DNA]</scope>
    <source>
        <strain evidence="1 2">Sb_GMNB300</strain>
    </source>
</reference>
<dbReference type="AlphaFoldDB" id="A0A5J5F3J8"/>
<sequence>MDIDTYVLPSSVFLAVATLLRSTSGGSSTRKHEQTAMFVGYFWHRTVQPRPQSINRPPAENMKRLRCHFPTVLHHHQPTACMHLSSQPASRCGFRHLQFRFLFSFSTPVLPE</sequence>
<comment type="caution">
    <text evidence="1">The sequence shown here is derived from an EMBL/GenBank/DDBJ whole genome shotgun (WGS) entry which is preliminary data.</text>
</comment>
<accession>A0A5J5F3J8</accession>
<evidence type="ECO:0000313" key="1">
    <source>
        <dbReference type="EMBL" id="KAA8910602.1"/>
    </source>
</evidence>
<dbReference type="InParanoid" id="A0A5J5F3J8"/>
<gene>
    <name evidence="1" type="ORF">FN846DRAFT_525471</name>
</gene>
<dbReference type="Proteomes" id="UP000326924">
    <property type="component" value="Unassembled WGS sequence"/>
</dbReference>
<protein>
    <submittedName>
        <fullName evidence="1">Uncharacterized protein</fullName>
    </submittedName>
</protein>